<feature type="transmembrane region" description="Helical" evidence="8">
    <location>
        <begin position="454"/>
        <end position="474"/>
    </location>
</feature>
<dbReference type="PANTHER" id="PTHR33567">
    <property type="entry name" value="CHROMATE ION TRANSPORTER (EUROFUNG)"/>
    <property type="match status" value="1"/>
</dbReference>
<evidence type="ECO:0000256" key="1">
    <source>
        <dbReference type="ARBA" id="ARBA00004651"/>
    </source>
</evidence>
<evidence type="ECO:0000256" key="8">
    <source>
        <dbReference type="SAM" id="Phobius"/>
    </source>
</evidence>
<dbReference type="GO" id="GO:0015109">
    <property type="term" value="F:chromate transmembrane transporter activity"/>
    <property type="evidence" value="ECO:0007669"/>
    <property type="project" value="InterPro"/>
</dbReference>
<evidence type="ECO:0000256" key="5">
    <source>
        <dbReference type="ARBA" id="ARBA00022989"/>
    </source>
</evidence>
<sequence length="533" mass="58216">MPLLDIFRAVRAYSRDERFTLRANNEKLYKRLLEVFARTWDLGFTAFGGPPVHFQIIHQRFVEGKGGKTKWIDEQTYQELFAVSQALPGPASTKMVFAIAHMHAGLIPAVFVFLLWSLPAATAMYALSLGVQRMPDQLPPIVYALLTGMNASTVGIIALAAVQLASRAITDNATRILVIAGACAGLCYNALWYFPMLIAIGGIVALVWDLWLQRKIGKMKASWRRRQLANNSAPIDQEATTVEVVDSTPLGERSNGQDGVQRRTPASSMRGRPQADRNDLARSESQAPLTNLNQQTLQQAETAPDTTTHGISIKIASCIIAFFLISFVIVMVLRGTLRTRPLIFDLFANMYLAGTIIFGGGPVVIPLLREYVVQPGWVSPRDFLIGLAIIQALPGPNFNFSVYLGALTLAPTKTVTIVGAFLSFVGIFSPGLLIFLGVQSIWRILRTKAWAASLLRGINATAVGLVFTAVYRLWEIGYLTPESTNGKSLALEPWWVVVAAVTYAENAWFGVPPALAIIIGAVLGIGWYGAVGR</sequence>
<dbReference type="GO" id="GO:0005886">
    <property type="term" value="C:plasma membrane"/>
    <property type="evidence" value="ECO:0007669"/>
    <property type="project" value="UniProtKB-SubCell"/>
</dbReference>
<keyword evidence="5 8" id="KW-1133">Transmembrane helix</keyword>
<evidence type="ECO:0000256" key="4">
    <source>
        <dbReference type="ARBA" id="ARBA00022692"/>
    </source>
</evidence>
<feature type="region of interest" description="Disordered" evidence="7">
    <location>
        <begin position="244"/>
        <end position="284"/>
    </location>
</feature>
<comment type="similarity">
    <text evidence="2">Belongs to the chromate ion transporter (CHR) (TC 2.A.51) family.</text>
</comment>
<gene>
    <name evidence="9" type="ORF">BU24DRAFT_384862</name>
</gene>
<evidence type="ECO:0000256" key="3">
    <source>
        <dbReference type="ARBA" id="ARBA00022475"/>
    </source>
</evidence>
<proteinExistence type="inferred from homology"/>
<evidence type="ECO:0000256" key="6">
    <source>
        <dbReference type="ARBA" id="ARBA00023136"/>
    </source>
</evidence>
<accession>A0A6A5YC51</accession>
<organism evidence="9 10">
    <name type="scientific">Aaosphaeria arxii CBS 175.79</name>
    <dbReference type="NCBI Taxonomy" id="1450172"/>
    <lineage>
        <taxon>Eukaryota</taxon>
        <taxon>Fungi</taxon>
        <taxon>Dikarya</taxon>
        <taxon>Ascomycota</taxon>
        <taxon>Pezizomycotina</taxon>
        <taxon>Dothideomycetes</taxon>
        <taxon>Pleosporomycetidae</taxon>
        <taxon>Pleosporales</taxon>
        <taxon>Pleosporales incertae sedis</taxon>
        <taxon>Aaosphaeria</taxon>
    </lineage>
</organism>
<dbReference type="OrthoDB" id="2160638at2759"/>
<comment type="subcellular location">
    <subcellularLocation>
        <location evidence="1">Cell membrane</location>
        <topology evidence="1">Multi-pass membrane protein</topology>
    </subcellularLocation>
</comment>
<keyword evidence="3" id="KW-1003">Cell membrane</keyword>
<dbReference type="PANTHER" id="PTHR33567:SF3">
    <property type="entry name" value="CHROMATE ION TRANSPORTER (EUROFUNG)"/>
    <property type="match status" value="1"/>
</dbReference>
<evidence type="ECO:0000256" key="7">
    <source>
        <dbReference type="SAM" id="MobiDB-lite"/>
    </source>
</evidence>
<feature type="compositionally biased region" description="Basic and acidic residues" evidence="7">
    <location>
        <begin position="273"/>
        <end position="282"/>
    </location>
</feature>
<dbReference type="Proteomes" id="UP000799778">
    <property type="component" value="Unassembled WGS sequence"/>
</dbReference>
<feature type="transmembrane region" description="Helical" evidence="8">
    <location>
        <begin position="349"/>
        <end position="371"/>
    </location>
</feature>
<feature type="transmembrane region" description="Helical" evidence="8">
    <location>
        <begin position="315"/>
        <end position="337"/>
    </location>
</feature>
<feature type="transmembrane region" description="Helical" evidence="8">
    <location>
        <begin position="383"/>
        <end position="405"/>
    </location>
</feature>
<evidence type="ECO:0000256" key="2">
    <source>
        <dbReference type="ARBA" id="ARBA00005262"/>
    </source>
</evidence>
<evidence type="ECO:0000313" key="9">
    <source>
        <dbReference type="EMBL" id="KAF2022270.1"/>
    </source>
</evidence>
<keyword evidence="10" id="KW-1185">Reference proteome</keyword>
<dbReference type="RefSeq" id="XP_033390609.1">
    <property type="nucleotide sequence ID" value="XM_033524861.1"/>
</dbReference>
<name>A0A6A5YC51_9PLEO</name>
<feature type="transmembrane region" description="Helical" evidence="8">
    <location>
        <begin position="417"/>
        <end position="442"/>
    </location>
</feature>
<dbReference type="AlphaFoldDB" id="A0A6A5YC51"/>
<feature type="transmembrane region" description="Helical" evidence="8">
    <location>
        <begin position="197"/>
        <end position="216"/>
    </location>
</feature>
<dbReference type="GeneID" id="54282258"/>
<keyword evidence="6 8" id="KW-0472">Membrane</keyword>
<dbReference type="InterPro" id="IPR003370">
    <property type="entry name" value="Chromate_transpt"/>
</dbReference>
<feature type="transmembrane region" description="Helical" evidence="8">
    <location>
        <begin position="507"/>
        <end position="530"/>
    </location>
</feature>
<dbReference type="EMBL" id="ML978066">
    <property type="protein sequence ID" value="KAF2022270.1"/>
    <property type="molecule type" value="Genomic_DNA"/>
</dbReference>
<keyword evidence="4 8" id="KW-0812">Transmembrane</keyword>
<reference evidence="9" key="1">
    <citation type="journal article" date="2020" name="Stud. Mycol.">
        <title>101 Dothideomycetes genomes: a test case for predicting lifestyles and emergence of pathogens.</title>
        <authorList>
            <person name="Haridas S."/>
            <person name="Albert R."/>
            <person name="Binder M."/>
            <person name="Bloem J."/>
            <person name="Labutti K."/>
            <person name="Salamov A."/>
            <person name="Andreopoulos B."/>
            <person name="Baker S."/>
            <person name="Barry K."/>
            <person name="Bills G."/>
            <person name="Bluhm B."/>
            <person name="Cannon C."/>
            <person name="Castanera R."/>
            <person name="Culley D."/>
            <person name="Daum C."/>
            <person name="Ezra D."/>
            <person name="Gonzalez J."/>
            <person name="Henrissat B."/>
            <person name="Kuo A."/>
            <person name="Liang C."/>
            <person name="Lipzen A."/>
            <person name="Lutzoni F."/>
            <person name="Magnuson J."/>
            <person name="Mondo S."/>
            <person name="Nolan M."/>
            <person name="Ohm R."/>
            <person name="Pangilinan J."/>
            <person name="Park H.-J."/>
            <person name="Ramirez L."/>
            <person name="Alfaro M."/>
            <person name="Sun H."/>
            <person name="Tritt A."/>
            <person name="Yoshinaga Y."/>
            <person name="Zwiers L.-H."/>
            <person name="Turgeon B."/>
            <person name="Goodwin S."/>
            <person name="Spatafora J."/>
            <person name="Crous P."/>
            <person name="Grigoriev I."/>
        </authorList>
    </citation>
    <scope>NUCLEOTIDE SEQUENCE</scope>
    <source>
        <strain evidence="9">CBS 175.79</strain>
    </source>
</reference>
<protein>
    <submittedName>
        <fullName evidence="9">Chromate ion transporter</fullName>
    </submittedName>
</protein>
<feature type="transmembrane region" description="Helical" evidence="8">
    <location>
        <begin position="141"/>
        <end position="162"/>
    </location>
</feature>
<evidence type="ECO:0000313" key="10">
    <source>
        <dbReference type="Proteomes" id="UP000799778"/>
    </source>
</evidence>
<dbReference type="Pfam" id="PF02417">
    <property type="entry name" value="Chromate_transp"/>
    <property type="match status" value="2"/>
</dbReference>
<feature type="transmembrane region" description="Helical" evidence="8">
    <location>
        <begin position="104"/>
        <end position="129"/>
    </location>
</feature>